<reference evidence="3" key="1">
    <citation type="submission" date="2020-10" db="EMBL/GenBank/DDBJ databases">
        <authorList>
            <person name="Kikuchi T."/>
        </authorList>
    </citation>
    <scope>NUCLEOTIDE SEQUENCE</scope>
    <source>
        <strain evidence="3">NKZ352</strain>
    </source>
</reference>
<name>A0A8S1H2Q8_9PELO</name>
<feature type="compositionally biased region" description="Basic residues" evidence="1">
    <location>
        <begin position="106"/>
        <end position="123"/>
    </location>
</feature>
<gene>
    <name evidence="3" type="ORF">CAUJ_LOCUS5472</name>
</gene>
<organism evidence="3 4">
    <name type="scientific">Caenorhabditis auriculariae</name>
    <dbReference type="NCBI Taxonomy" id="2777116"/>
    <lineage>
        <taxon>Eukaryota</taxon>
        <taxon>Metazoa</taxon>
        <taxon>Ecdysozoa</taxon>
        <taxon>Nematoda</taxon>
        <taxon>Chromadorea</taxon>
        <taxon>Rhabditida</taxon>
        <taxon>Rhabditina</taxon>
        <taxon>Rhabditomorpha</taxon>
        <taxon>Rhabditoidea</taxon>
        <taxon>Rhabditidae</taxon>
        <taxon>Peloderinae</taxon>
        <taxon>Caenorhabditis</taxon>
    </lineage>
</organism>
<feature type="region of interest" description="Disordered" evidence="1">
    <location>
        <begin position="44"/>
        <end position="212"/>
    </location>
</feature>
<feature type="compositionally biased region" description="Basic residues" evidence="1">
    <location>
        <begin position="154"/>
        <end position="168"/>
    </location>
</feature>
<feature type="compositionally biased region" description="Basic and acidic residues" evidence="1">
    <location>
        <begin position="169"/>
        <end position="190"/>
    </location>
</feature>
<evidence type="ECO:0000256" key="2">
    <source>
        <dbReference type="SAM" id="Phobius"/>
    </source>
</evidence>
<keyword evidence="2" id="KW-0472">Membrane</keyword>
<keyword evidence="4" id="KW-1185">Reference proteome</keyword>
<dbReference type="AlphaFoldDB" id="A0A8S1H2Q8"/>
<keyword evidence="2" id="KW-0812">Transmembrane</keyword>
<sequence>MCIHRSWFSDDITSVMNGKIRMLNVLMALVVPIGFLIPLCSKKKTSRKTTNDSERTDSIEEAKLSNSDREKGPLEVSCPEKSADEYTGKVPSRKYNNQSRDPRQILSKKKKKNRKRRKRKARFRPCPLHDVDQDITWTPSPPFTGRASSPPKCLGRRRCRKAHGKSKKGFKDKTSSNEKPNSKEKISKNEKRARKKPGCSTTTTNKSDENPYANLELHGSEVNIPHRTLSLEKPTLKVNDAYDYL</sequence>
<feature type="compositionally biased region" description="Basic and acidic residues" evidence="1">
    <location>
        <begin position="49"/>
        <end position="73"/>
    </location>
</feature>
<accession>A0A8S1H2Q8</accession>
<protein>
    <submittedName>
        <fullName evidence="3">Uncharacterized protein</fullName>
    </submittedName>
</protein>
<dbReference type="Proteomes" id="UP000835052">
    <property type="component" value="Unassembled WGS sequence"/>
</dbReference>
<comment type="caution">
    <text evidence="3">The sequence shown here is derived from an EMBL/GenBank/DDBJ whole genome shotgun (WGS) entry which is preliminary data.</text>
</comment>
<proteinExistence type="predicted"/>
<dbReference type="EMBL" id="CAJGYM010000011">
    <property type="protein sequence ID" value="CAD6189553.1"/>
    <property type="molecule type" value="Genomic_DNA"/>
</dbReference>
<feature type="transmembrane region" description="Helical" evidence="2">
    <location>
        <begin position="20"/>
        <end position="40"/>
    </location>
</feature>
<evidence type="ECO:0000313" key="3">
    <source>
        <dbReference type="EMBL" id="CAD6189553.1"/>
    </source>
</evidence>
<keyword evidence="2" id="KW-1133">Transmembrane helix</keyword>
<evidence type="ECO:0000256" key="1">
    <source>
        <dbReference type="SAM" id="MobiDB-lite"/>
    </source>
</evidence>
<evidence type="ECO:0000313" key="4">
    <source>
        <dbReference type="Proteomes" id="UP000835052"/>
    </source>
</evidence>